<keyword evidence="9" id="KW-0645">Protease</keyword>
<proteinExistence type="inferred from homology"/>
<gene>
    <name evidence="9" type="ORF">VP395_12430</name>
</gene>
<evidence type="ECO:0000313" key="10">
    <source>
        <dbReference type="Proteomes" id="UP001416393"/>
    </source>
</evidence>
<evidence type="ECO:0000256" key="4">
    <source>
        <dbReference type="ARBA" id="ARBA00022801"/>
    </source>
</evidence>
<feature type="transmembrane region" description="Helical" evidence="7">
    <location>
        <begin position="428"/>
        <end position="449"/>
    </location>
</feature>
<feature type="transmembrane region" description="Helical" evidence="7">
    <location>
        <begin position="12"/>
        <end position="29"/>
    </location>
</feature>
<comment type="subcellular location">
    <subcellularLocation>
        <location evidence="1">Membrane</location>
        <topology evidence="1">Multi-pass membrane protein</topology>
    </subcellularLocation>
</comment>
<feature type="transmembrane region" description="Helical" evidence="7">
    <location>
        <begin position="403"/>
        <end position="422"/>
    </location>
</feature>
<dbReference type="GO" id="GO:0008233">
    <property type="term" value="F:peptidase activity"/>
    <property type="evidence" value="ECO:0007669"/>
    <property type="project" value="UniProtKB-KW"/>
</dbReference>
<feature type="transmembrane region" description="Helical" evidence="7">
    <location>
        <begin position="461"/>
        <end position="477"/>
    </location>
</feature>
<dbReference type="GO" id="GO:0006508">
    <property type="term" value="P:proteolysis"/>
    <property type="evidence" value="ECO:0007669"/>
    <property type="project" value="UniProtKB-KW"/>
</dbReference>
<keyword evidence="6 7" id="KW-0472">Membrane</keyword>
<dbReference type="Pfam" id="PF01694">
    <property type="entry name" value="Rhomboid"/>
    <property type="match status" value="1"/>
</dbReference>
<evidence type="ECO:0000259" key="8">
    <source>
        <dbReference type="Pfam" id="PF01694"/>
    </source>
</evidence>
<evidence type="ECO:0000256" key="1">
    <source>
        <dbReference type="ARBA" id="ARBA00004141"/>
    </source>
</evidence>
<dbReference type="PANTHER" id="PTHR43731">
    <property type="entry name" value="RHOMBOID PROTEASE"/>
    <property type="match status" value="1"/>
</dbReference>
<dbReference type="InterPro" id="IPR050925">
    <property type="entry name" value="Rhomboid_protease_S54"/>
</dbReference>
<feature type="transmembrane region" description="Helical" evidence="7">
    <location>
        <begin position="366"/>
        <end position="391"/>
    </location>
</feature>
<comment type="similarity">
    <text evidence="2">Belongs to the peptidase S54 family.</text>
</comment>
<protein>
    <submittedName>
        <fullName evidence="9">Rhomboid family intramembrane serine protease</fullName>
        <ecNumber evidence="9">3.4.21.-</ecNumber>
    </submittedName>
</protein>
<evidence type="ECO:0000256" key="7">
    <source>
        <dbReference type="SAM" id="Phobius"/>
    </source>
</evidence>
<sequence length="518" mass="59417">MNNNKTKIQEVYIPFLIVSIGTILFYNIFRWALDIKHGILPLKEDLLNFWIPFTIPWIPILIWLRRRIRILNIRSKRDNGYFIYQFAVAAAIAVPIIISQNYIEKSSFDLIQINSLEEIKELKKEKYFKINYFEIDRNSSLTFSTSRTSGRYNDNLNFYRYFACPFKFSQSIWYGIEFKKNLSNRISDATKNSEYRRFIKKSTKDFDNYNFNDVTYFEKLGNSDKRDGFIEAVQRGFTEINEKQEIILIPRTDNFNNRLGSSFYWIFGSFGIGAIILLAMVLIPKIDEQELTDFKKNKPLKEDDLKDVLSFLNPFGENKATAILLLLNIIVFIAMIFSGLNIVSPTPLELLEIGGSRRFEVLNGEYWRLITSIFIHSGVLHLFMNLIGLGLGSSLLEKVLGSVKLIVIYVICGILASLASIYWHDNTISVGASGAIFGLYGLILAFTVFKIYPNYMRGMTWMLLGLYAGISLLFGFFGGIDNAAHFGGLISGFVIGGILILIDKEELKKNASQQRTEL</sequence>
<keyword evidence="5 7" id="KW-1133">Transmembrane helix</keyword>
<keyword evidence="10" id="KW-1185">Reference proteome</keyword>
<reference evidence="9 10" key="1">
    <citation type="submission" date="2024-01" db="EMBL/GenBank/DDBJ databases">
        <title>Mariniflexile litorale sp. nov., isolated from the shallow sediments of the Sea of Japan.</title>
        <authorList>
            <person name="Romanenko L."/>
            <person name="Bystritskaya E."/>
            <person name="Isaeva M."/>
        </authorList>
    </citation>
    <scope>NUCLEOTIDE SEQUENCE [LARGE SCALE GENOMIC DNA]</scope>
    <source>
        <strain evidence="9 10">KCTC 32427</strain>
    </source>
</reference>
<dbReference type="PANTHER" id="PTHR43731:SF14">
    <property type="entry name" value="PRESENILIN-ASSOCIATED RHOMBOID-LIKE PROTEIN, MITOCHONDRIAL"/>
    <property type="match status" value="1"/>
</dbReference>
<evidence type="ECO:0000256" key="3">
    <source>
        <dbReference type="ARBA" id="ARBA00022692"/>
    </source>
</evidence>
<organism evidence="9 10">
    <name type="scientific">Mariniflexile soesokkakense</name>
    <dbReference type="NCBI Taxonomy" id="1343160"/>
    <lineage>
        <taxon>Bacteria</taxon>
        <taxon>Pseudomonadati</taxon>
        <taxon>Bacteroidota</taxon>
        <taxon>Flavobacteriia</taxon>
        <taxon>Flavobacteriales</taxon>
        <taxon>Flavobacteriaceae</taxon>
        <taxon>Mariniflexile</taxon>
    </lineage>
</organism>
<evidence type="ECO:0000256" key="2">
    <source>
        <dbReference type="ARBA" id="ARBA00009045"/>
    </source>
</evidence>
<dbReference type="EMBL" id="JAZHYP010000006">
    <property type="protein sequence ID" value="MEN3324539.1"/>
    <property type="molecule type" value="Genomic_DNA"/>
</dbReference>
<feature type="transmembrane region" description="Helical" evidence="7">
    <location>
        <begin position="483"/>
        <end position="502"/>
    </location>
</feature>
<comment type="caution">
    <text evidence="9">The sequence shown here is derived from an EMBL/GenBank/DDBJ whole genome shotgun (WGS) entry which is preliminary data.</text>
</comment>
<feature type="transmembrane region" description="Helical" evidence="7">
    <location>
        <begin position="80"/>
        <end position="98"/>
    </location>
</feature>
<dbReference type="InterPro" id="IPR035952">
    <property type="entry name" value="Rhomboid-like_sf"/>
</dbReference>
<evidence type="ECO:0000256" key="6">
    <source>
        <dbReference type="ARBA" id="ARBA00023136"/>
    </source>
</evidence>
<keyword evidence="3 7" id="KW-0812">Transmembrane</keyword>
<dbReference type="InterPro" id="IPR022764">
    <property type="entry name" value="Peptidase_S54_rhomboid_dom"/>
</dbReference>
<dbReference type="Proteomes" id="UP001416393">
    <property type="component" value="Unassembled WGS sequence"/>
</dbReference>
<accession>A0ABV0AGC8</accession>
<feature type="transmembrane region" description="Helical" evidence="7">
    <location>
        <begin position="49"/>
        <end position="68"/>
    </location>
</feature>
<name>A0ABV0AGC8_9FLAO</name>
<dbReference type="Gene3D" id="1.20.1540.10">
    <property type="entry name" value="Rhomboid-like"/>
    <property type="match status" value="1"/>
</dbReference>
<feature type="transmembrane region" description="Helical" evidence="7">
    <location>
        <begin position="322"/>
        <end position="343"/>
    </location>
</feature>
<keyword evidence="4 9" id="KW-0378">Hydrolase</keyword>
<dbReference type="RefSeq" id="WP_346242341.1">
    <property type="nucleotide sequence ID" value="NZ_JAZHYP010000006.1"/>
</dbReference>
<feature type="transmembrane region" description="Helical" evidence="7">
    <location>
        <begin position="263"/>
        <end position="283"/>
    </location>
</feature>
<dbReference type="SUPFAM" id="SSF144091">
    <property type="entry name" value="Rhomboid-like"/>
    <property type="match status" value="1"/>
</dbReference>
<dbReference type="EC" id="3.4.21.-" evidence="9"/>
<feature type="domain" description="Peptidase S54 rhomboid" evidence="8">
    <location>
        <begin position="364"/>
        <end position="500"/>
    </location>
</feature>
<evidence type="ECO:0000256" key="5">
    <source>
        <dbReference type="ARBA" id="ARBA00022989"/>
    </source>
</evidence>
<evidence type="ECO:0000313" key="9">
    <source>
        <dbReference type="EMBL" id="MEN3324539.1"/>
    </source>
</evidence>